<dbReference type="GO" id="GO:0005886">
    <property type="term" value="C:plasma membrane"/>
    <property type="evidence" value="ECO:0007669"/>
    <property type="project" value="UniProtKB-SubCell"/>
</dbReference>
<evidence type="ECO:0000313" key="13">
    <source>
        <dbReference type="EMBL" id="AGH60062.1"/>
    </source>
</evidence>
<feature type="compositionally biased region" description="Basic and acidic residues" evidence="9">
    <location>
        <begin position="458"/>
        <end position="477"/>
    </location>
</feature>
<evidence type="ECO:0000256" key="8">
    <source>
        <dbReference type="ARBA" id="ARBA00023288"/>
    </source>
</evidence>
<feature type="region of interest" description="Disordered" evidence="9">
    <location>
        <begin position="431"/>
        <end position="477"/>
    </location>
</feature>
<evidence type="ECO:0000256" key="1">
    <source>
        <dbReference type="ARBA" id="ARBA00002523"/>
    </source>
</evidence>
<evidence type="ECO:0000256" key="4">
    <source>
        <dbReference type="ARBA" id="ARBA00022622"/>
    </source>
</evidence>
<feature type="domain" description="Trypanosome variant surface glycoprotein B-type N-terminal" evidence="12">
    <location>
        <begin position="13"/>
        <end position="370"/>
    </location>
</feature>
<keyword evidence="6" id="KW-0472">Membrane</keyword>
<feature type="compositionally biased region" description="Polar residues" evidence="9">
    <location>
        <begin position="183"/>
        <end position="192"/>
    </location>
</feature>
<sequence length="477" mass="51273">MKLKEQALLLWICFALSTPAAKCAVNEGDNGQYYSVTCTILNMLTSGFPQADTPNSVQSLASEIGALNLPLSDQQFSNLIAHDKDWGEAPMKAATDNKPYTQDWQARYPFWKAAATKIKEQEAVYKAWQTLKLSSAAIHMIRDLAHEAYEAYTDTELNSFAPTQAALTAAANKAIHGKDSNGDNEQSPTTSDRVNDCGKANGNPDDKAGKNLKTDLFCLCAGTNAQVAKPCCTECSDASASDDWDDTATKVPKAWQRIRANCPTHAPTLRLNTENMQRALAAFQQIIAPMQGTTAKKQYILGTLDGTGAGGCTGSSAATNGVCVIYKSTTSNNVIEPTIDWVRHALKAAEQGTKLMQRDSHIKQLEAKLRILNITASLQKHKVISQHQATEGTSQKKGTQGTSENENNCNKHHSDAVNCTTAGCDYDANAKDGKKCKPKAGKESTATGTVPTTGCAKHGTDKTACEKDKTGDKQNCA</sequence>
<feature type="signal peptide" evidence="10">
    <location>
        <begin position="1"/>
        <end position="23"/>
    </location>
</feature>
<feature type="chain" id="PRO_5004058204" evidence="10">
    <location>
        <begin position="24"/>
        <end position="477"/>
    </location>
</feature>
<protein>
    <submittedName>
        <fullName evidence="13">Variant surface glycoprotein 1122</fullName>
    </submittedName>
</protein>
<name>M4SZD0_9TRYP</name>
<dbReference type="AlphaFoldDB" id="M4SZD0"/>
<evidence type="ECO:0000256" key="5">
    <source>
        <dbReference type="ARBA" id="ARBA00022729"/>
    </source>
</evidence>
<feature type="compositionally biased region" description="Polar residues" evidence="9">
    <location>
        <begin position="385"/>
        <end position="408"/>
    </location>
</feature>
<accession>M4SZD0</accession>
<organism evidence="13">
    <name type="scientific">Trypanosoma brucei</name>
    <dbReference type="NCBI Taxonomy" id="5691"/>
    <lineage>
        <taxon>Eukaryota</taxon>
        <taxon>Discoba</taxon>
        <taxon>Euglenozoa</taxon>
        <taxon>Kinetoplastea</taxon>
        <taxon>Metakinetoplastina</taxon>
        <taxon>Trypanosomatida</taxon>
        <taxon>Trypanosomatidae</taxon>
        <taxon>Trypanosoma</taxon>
    </lineage>
</organism>
<comment type="function">
    <text evidence="1">VSG forms a coat on the surface of the parasite. The trypanosome evades the immune response of the host by expressing a series of antigenically distinct VSGs from an estimated 1000 VSG genes.</text>
</comment>
<dbReference type="Pfam" id="PF13206">
    <property type="entry name" value="VSG_B"/>
    <property type="match status" value="1"/>
</dbReference>
<feature type="region of interest" description="Disordered" evidence="9">
    <location>
        <begin position="176"/>
        <end position="205"/>
    </location>
</feature>
<proteinExistence type="predicted"/>
<feature type="region of interest" description="Disordered" evidence="9">
    <location>
        <begin position="384"/>
        <end position="409"/>
    </location>
</feature>
<feature type="domain" description="Trypanosome variant surface glycoprotein C-terminal" evidence="11">
    <location>
        <begin position="409"/>
        <end position="477"/>
    </location>
</feature>
<keyword evidence="3" id="KW-1003">Cell membrane</keyword>
<dbReference type="EMBL" id="KC612631">
    <property type="protein sequence ID" value="AGH60062.1"/>
    <property type="molecule type" value="Genomic_DNA"/>
</dbReference>
<dbReference type="VEuPathDB" id="TriTrypDB:Tb427_000027500"/>
<comment type="subcellular location">
    <subcellularLocation>
        <location evidence="2">Cell membrane</location>
        <topology evidence="2">Lipid-anchor</topology>
        <topology evidence="2">GPI-anchor</topology>
    </subcellularLocation>
</comment>
<evidence type="ECO:0000259" key="12">
    <source>
        <dbReference type="Pfam" id="PF13206"/>
    </source>
</evidence>
<evidence type="ECO:0000256" key="6">
    <source>
        <dbReference type="ARBA" id="ARBA00023136"/>
    </source>
</evidence>
<keyword evidence="5 10" id="KW-0732">Signal</keyword>
<evidence type="ECO:0000256" key="9">
    <source>
        <dbReference type="SAM" id="MobiDB-lite"/>
    </source>
</evidence>
<evidence type="ECO:0000256" key="10">
    <source>
        <dbReference type="SAM" id="SignalP"/>
    </source>
</evidence>
<dbReference type="InterPro" id="IPR019609">
    <property type="entry name" value="Variant_surf_glycoprt_trypan_C"/>
</dbReference>
<evidence type="ECO:0000259" key="11">
    <source>
        <dbReference type="Pfam" id="PF10659"/>
    </source>
</evidence>
<reference evidence="13" key="1">
    <citation type="submission" date="2013-02" db="EMBL/GenBank/DDBJ databases">
        <authorList>
            <person name="Cross G.A.M."/>
            <person name="Kim H.-S."/>
            <person name="Wickstead B."/>
        </authorList>
    </citation>
    <scope>NUCLEOTIDE SEQUENCE</scope>
    <source>
        <strain evidence="13">Lister 427</strain>
    </source>
</reference>
<keyword evidence="8" id="KW-0449">Lipoprotein</keyword>
<dbReference type="GO" id="GO:0098552">
    <property type="term" value="C:side of membrane"/>
    <property type="evidence" value="ECO:0007669"/>
    <property type="project" value="UniProtKB-KW"/>
</dbReference>
<evidence type="ECO:0000256" key="7">
    <source>
        <dbReference type="ARBA" id="ARBA00023180"/>
    </source>
</evidence>
<dbReference type="Pfam" id="PF10659">
    <property type="entry name" value="Trypan_glycop_C"/>
    <property type="match status" value="1"/>
</dbReference>
<reference evidence="13" key="2">
    <citation type="journal article" date="2014" name="Mol. Biochem. Parasitol.">
        <title>Capturing the variant surface glycoprotein repertoire (the VSGnome) of Trypanosoma brucei Lister 427.</title>
        <authorList>
            <person name="Cross G.A."/>
            <person name="Kim H.S."/>
            <person name="Wickstead B."/>
        </authorList>
    </citation>
    <scope>NUCLEOTIDE SEQUENCE</scope>
    <source>
        <strain evidence="13">Lister 427</strain>
    </source>
</reference>
<dbReference type="InterPro" id="IPR025932">
    <property type="entry name" value="Trypano_VSG_B_N_dom"/>
</dbReference>
<keyword evidence="4" id="KW-0336">GPI-anchor</keyword>
<evidence type="ECO:0000256" key="2">
    <source>
        <dbReference type="ARBA" id="ARBA00004609"/>
    </source>
</evidence>
<evidence type="ECO:0000256" key="3">
    <source>
        <dbReference type="ARBA" id="ARBA00022475"/>
    </source>
</evidence>
<keyword evidence="7" id="KW-0325">Glycoprotein</keyword>